<keyword evidence="2 5" id="KW-0240">DNA-directed RNA polymerase</keyword>
<dbReference type="PANTHER" id="PTHR12949">
    <property type="entry name" value="RNA POLYMERASE III DNA DIRECTED -RELATED"/>
    <property type="match status" value="1"/>
</dbReference>
<dbReference type="GO" id="GO:0003697">
    <property type="term" value="F:single-stranded DNA binding"/>
    <property type="evidence" value="ECO:0007669"/>
    <property type="project" value="UniProtKB-UniRule"/>
</dbReference>
<gene>
    <name evidence="9" type="primary">RPC82</name>
    <name evidence="9" type="ORF">OC846_000730</name>
</gene>
<comment type="similarity">
    <text evidence="5">Belongs to the RNA polymerase beta chain family.</text>
</comment>
<protein>
    <recommendedName>
        <fullName evidence="5">DNA-directed RNA polymerase III subunit RPC3</fullName>
        <shortName evidence="5">RNA polymerase III subunit C3</shortName>
    </recommendedName>
</protein>
<evidence type="ECO:0000259" key="7">
    <source>
        <dbReference type="Pfam" id="PF08221"/>
    </source>
</evidence>
<organism evidence="9 10">
    <name type="scientific">Tilletia horrida</name>
    <dbReference type="NCBI Taxonomy" id="155126"/>
    <lineage>
        <taxon>Eukaryota</taxon>
        <taxon>Fungi</taxon>
        <taxon>Dikarya</taxon>
        <taxon>Basidiomycota</taxon>
        <taxon>Ustilaginomycotina</taxon>
        <taxon>Exobasidiomycetes</taxon>
        <taxon>Tilletiales</taxon>
        <taxon>Tilletiaceae</taxon>
        <taxon>Tilletia</taxon>
    </lineage>
</organism>
<comment type="subunit">
    <text evidence="5">Component of the RNA polymerase III (Pol III) complex consisting of 17 subunits.</text>
</comment>
<dbReference type="InterPro" id="IPR036388">
    <property type="entry name" value="WH-like_DNA-bd_sf"/>
</dbReference>
<proteinExistence type="inferred from homology"/>
<feature type="compositionally biased region" description="Low complexity" evidence="6">
    <location>
        <begin position="598"/>
        <end position="614"/>
    </location>
</feature>
<accession>A0AAN6K0M1</accession>
<feature type="region of interest" description="Disordered" evidence="6">
    <location>
        <begin position="334"/>
        <end position="376"/>
    </location>
</feature>
<keyword evidence="10" id="KW-1185">Reference proteome</keyword>
<evidence type="ECO:0000313" key="10">
    <source>
        <dbReference type="Proteomes" id="UP001176517"/>
    </source>
</evidence>
<dbReference type="AlphaFoldDB" id="A0AAN6K0M1"/>
<evidence type="ECO:0000256" key="4">
    <source>
        <dbReference type="ARBA" id="ARBA00023242"/>
    </source>
</evidence>
<comment type="function">
    <text evidence="5">DNA-dependent RNA polymerase catalyzes the transcription of DNA into RNA using the four ribonucleoside triphosphates as substrates. Specific core component of RNA polymerase III which synthesizes small RNAs, such as 5S rRNA and tRNAs.</text>
</comment>
<dbReference type="Pfam" id="PF08221">
    <property type="entry name" value="HTH_9"/>
    <property type="match status" value="1"/>
</dbReference>
<dbReference type="EMBL" id="JAPDMZ010000008">
    <property type="protein sequence ID" value="KAK0557083.1"/>
    <property type="molecule type" value="Genomic_DNA"/>
</dbReference>
<dbReference type="Pfam" id="PF22536">
    <property type="entry name" value="WHD_POLR3C"/>
    <property type="match status" value="1"/>
</dbReference>
<sequence length="805" mass="86061">MSVNESHHSQQKIKLCQQIVKDHFGPIAASITGVLLARGRLSLQQIVKFLNTSTGAGSAAASSAAGNGVGVPRGGPLGIGSSTSSYGSSSSANSIGTTRIHPSTVEHHLLSLVQNNCAWHVLVSLESGHAIFGPALVRLKEEFKEVKQKEGAAAAAARRAAYQEFFEVNPDEIIPRMRFGAYIGVAEQRFGQDAGEIIRLLLKHGKLAANDLIHRLAGDDPMKSTKISRLLLLLLHRTYIRPSLISSHISPRDKFIAYETDGKLVKRGSVFTPKELRQLKDNVAERIEAEDRLEWEGGAGLIMSGSVAEGAGLKGKASGNHMATGRLGIIRTGHANGAHKSGTLSLSSSRSSKKRKHDATRLAVGTGGDENGERPPYEPSWDDGMDEDALLAKLGQLDVMHLTHPALAGCEVDKDIYLRVHYDRFDVHVRDDVIYQAVRSQHNVVVADVFRLFARAGEFGDATKGGSTGAPEGELSTMRMSVRDERSGPISLNGLSINFPESINLPQAFPKKSFSSSSSSSSSRKNGSSGPSRAELIAEYAAVLSCAEDIAGAGRKRRFLAPAYQATSSAAATAGDANGSGKGKSKLANGNADGSAGGASSRASRTGGSGTTVSAGGTRVSNVFVVEYAEICGRLKRAILKDVVAEKFGSAAVRVIGVLLEKGKLEEKYISKLGLLSLSHTRHICARLFESSLLGLQEVPKSNDRQPARTFFLWYVDLPAAYAWLLEGMYQTLARIGQRRGEELRRERALVNKVERTDVAASMTALLSEGERAAWQSLQAALVRLAVAEQRVASEAFVIASLPGE</sequence>
<reference evidence="9" key="1">
    <citation type="journal article" date="2023" name="PhytoFront">
        <title>Draft Genome Resources of Seven Strains of Tilletia horrida, Causal Agent of Kernel Smut of Rice.</title>
        <authorList>
            <person name="Khanal S."/>
            <person name="Antony Babu S."/>
            <person name="Zhou X.G."/>
        </authorList>
    </citation>
    <scope>NUCLEOTIDE SEQUENCE</scope>
    <source>
        <strain evidence="9">TX6</strain>
    </source>
</reference>
<dbReference type="Proteomes" id="UP001176517">
    <property type="component" value="Unassembled WGS sequence"/>
</dbReference>
<keyword evidence="3 5" id="KW-0804">Transcription</keyword>
<dbReference type="InterPro" id="IPR013197">
    <property type="entry name" value="RNA_pol_III_RPC82-rel_HTH"/>
</dbReference>
<feature type="region of interest" description="Disordered" evidence="6">
    <location>
        <begin position="510"/>
        <end position="531"/>
    </location>
</feature>
<evidence type="ECO:0000256" key="6">
    <source>
        <dbReference type="SAM" id="MobiDB-lite"/>
    </source>
</evidence>
<dbReference type="Gene3D" id="1.10.10.10">
    <property type="entry name" value="Winged helix-like DNA-binding domain superfamily/Winged helix DNA-binding domain"/>
    <property type="match status" value="3"/>
</dbReference>
<dbReference type="GO" id="GO:0005666">
    <property type="term" value="C:RNA polymerase III complex"/>
    <property type="evidence" value="ECO:0007669"/>
    <property type="project" value="UniProtKB-UniRule"/>
</dbReference>
<dbReference type="InterPro" id="IPR055207">
    <property type="entry name" value="POLR3C_WHD"/>
</dbReference>
<evidence type="ECO:0000256" key="5">
    <source>
        <dbReference type="RuleBase" id="RU367076"/>
    </source>
</evidence>
<dbReference type="InterPro" id="IPR039748">
    <property type="entry name" value="RPC3"/>
</dbReference>
<comment type="caution">
    <text evidence="9">The sequence shown here is derived from an EMBL/GenBank/DDBJ whole genome shotgun (WGS) entry which is preliminary data.</text>
</comment>
<evidence type="ECO:0000313" key="9">
    <source>
        <dbReference type="EMBL" id="KAK0557083.1"/>
    </source>
</evidence>
<feature type="domain" description="DNA-directed RNA polymerase III subunit RPC3 winged-helix" evidence="8">
    <location>
        <begin position="641"/>
        <end position="716"/>
    </location>
</feature>
<comment type="subcellular location">
    <subcellularLocation>
        <location evidence="1 5">Nucleus</location>
    </subcellularLocation>
</comment>
<feature type="region of interest" description="Disordered" evidence="6">
    <location>
        <begin position="571"/>
        <end position="614"/>
    </location>
</feature>
<evidence type="ECO:0000256" key="1">
    <source>
        <dbReference type="ARBA" id="ARBA00004123"/>
    </source>
</evidence>
<dbReference type="PANTHER" id="PTHR12949:SF0">
    <property type="entry name" value="DNA-DIRECTED RNA POLYMERASE III SUBUNIT RPC3"/>
    <property type="match status" value="1"/>
</dbReference>
<evidence type="ECO:0000256" key="2">
    <source>
        <dbReference type="ARBA" id="ARBA00022478"/>
    </source>
</evidence>
<name>A0AAN6K0M1_9BASI</name>
<feature type="domain" description="RNA polymerase III subunit RPC82-related helix-turn-helix" evidence="7">
    <location>
        <begin position="14"/>
        <end position="51"/>
    </location>
</feature>
<evidence type="ECO:0000256" key="3">
    <source>
        <dbReference type="ARBA" id="ARBA00023163"/>
    </source>
</evidence>
<evidence type="ECO:0000259" key="8">
    <source>
        <dbReference type="Pfam" id="PF22536"/>
    </source>
</evidence>
<keyword evidence="4 5" id="KW-0539">Nucleus</keyword>